<feature type="domain" description="WRKY" evidence="8">
    <location>
        <begin position="248"/>
        <end position="306"/>
    </location>
</feature>
<evidence type="ECO:0000259" key="8">
    <source>
        <dbReference type="PROSITE" id="PS50811"/>
    </source>
</evidence>
<dbReference type="PANTHER" id="PTHR31221">
    <property type="entry name" value="WRKY TRANSCRIPTION FACTOR PROTEIN 1-RELATED"/>
    <property type="match status" value="1"/>
</dbReference>
<feature type="compositionally biased region" description="Basic and acidic residues" evidence="7">
    <location>
        <begin position="36"/>
        <end position="46"/>
    </location>
</feature>
<evidence type="ECO:0000256" key="5">
    <source>
        <dbReference type="ARBA" id="ARBA00023163"/>
    </source>
</evidence>
<dbReference type="SUPFAM" id="SSF118290">
    <property type="entry name" value="WRKY DNA-binding domain"/>
    <property type="match status" value="2"/>
</dbReference>
<dbReference type="Proteomes" id="UP000734854">
    <property type="component" value="Unassembled WGS sequence"/>
</dbReference>
<keyword evidence="4" id="KW-0238">DNA-binding</keyword>
<dbReference type="GO" id="GO:0043565">
    <property type="term" value="F:sequence-specific DNA binding"/>
    <property type="evidence" value="ECO:0007669"/>
    <property type="project" value="InterPro"/>
</dbReference>
<feature type="domain" description="WRKY" evidence="8">
    <location>
        <begin position="419"/>
        <end position="445"/>
    </location>
</feature>
<evidence type="ECO:0000256" key="1">
    <source>
        <dbReference type="ARBA" id="ARBA00004123"/>
    </source>
</evidence>
<keyword evidence="6" id="KW-0539">Nucleus</keyword>
<evidence type="ECO:0000256" key="7">
    <source>
        <dbReference type="SAM" id="MobiDB-lite"/>
    </source>
</evidence>
<organism evidence="9 10">
    <name type="scientific">Zingiber officinale</name>
    <name type="common">Ginger</name>
    <name type="synonym">Amomum zingiber</name>
    <dbReference type="NCBI Taxonomy" id="94328"/>
    <lineage>
        <taxon>Eukaryota</taxon>
        <taxon>Viridiplantae</taxon>
        <taxon>Streptophyta</taxon>
        <taxon>Embryophyta</taxon>
        <taxon>Tracheophyta</taxon>
        <taxon>Spermatophyta</taxon>
        <taxon>Magnoliopsida</taxon>
        <taxon>Liliopsida</taxon>
        <taxon>Zingiberales</taxon>
        <taxon>Zingiberaceae</taxon>
        <taxon>Zingiber</taxon>
    </lineage>
</organism>
<evidence type="ECO:0000256" key="4">
    <source>
        <dbReference type="ARBA" id="ARBA00023125"/>
    </source>
</evidence>
<dbReference type="Pfam" id="PF03106">
    <property type="entry name" value="WRKY"/>
    <property type="match status" value="2"/>
</dbReference>
<evidence type="ECO:0000256" key="6">
    <source>
        <dbReference type="ARBA" id="ARBA00023242"/>
    </source>
</evidence>
<evidence type="ECO:0000256" key="2">
    <source>
        <dbReference type="ARBA" id="ARBA00022737"/>
    </source>
</evidence>
<dbReference type="InterPro" id="IPR003657">
    <property type="entry name" value="WRKY_dom"/>
</dbReference>
<evidence type="ECO:0000256" key="3">
    <source>
        <dbReference type="ARBA" id="ARBA00023015"/>
    </source>
</evidence>
<dbReference type="EMBL" id="JACMSC010000019">
    <property type="protein sequence ID" value="KAG6474074.1"/>
    <property type="molecule type" value="Genomic_DNA"/>
</dbReference>
<keyword evidence="2" id="KW-0677">Repeat</keyword>
<dbReference type="AlphaFoldDB" id="A0A8J5CGC1"/>
<keyword evidence="3" id="KW-0805">Transcription regulation</keyword>
<keyword evidence="5" id="KW-0804">Transcription</keyword>
<name>A0A8J5CGC1_ZINOF</name>
<dbReference type="Gene3D" id="2.20.25.80">
    <property type="entry name" value="WRKY domain"/>
    <property type="match status" value="2"/>
</dbReference>
<reference evidence="9 10" key="1">
    <citation type="submission" date="2020-08" db="EMBL/GenBank/DDBJ databases">
        <title>Plant Genome Project.</title>
        <authorList>
            <person name="Zhang R.-G."/>
        </authorList>
    </citation>
    <scope>NUCLEOTIDE SEQUENCE [LARGE SCALE GENOMIC DNA]</scope>
    <source>
        <tissue evidence="9">Rhizome</tissue>
    </source>
</reference>
<proteinExistence type="predicted"/>
<dbReference type="SMART" id="SM00774">
    <property type="entry name" value="WRKY"/>
    <property type="match status" value="1"/>
</dbReference>
<keyword evidence="10" id="KW-1185">Reference proteome</keyword>
<dbReference type="GO" id="GO:0005634">
    <property type="term" value="C:nucleus"/>
    <property type="evidence" value="ECO:0007669"/>
    <property type="project" value="UniProtKB-SubCell"/>
</dbReference>
<protein>
    <recommendedName>
        <fullName evidence="8">WRKY domain-containing protein</fullName>
    </recommendedName>
</protein>
<dbReference type="PROSITE" id="PS50811">
    <property type="entry name" value="WRKY"/>
    <property type="match status" value="2"/>
</dbReference>
<dbReference type="GO" id="GO:0003700">
    <property type="term" value="F:DNA-binding transcription factor activity"/>
    <property type="evidence" value="ECO:0007669"/>
    <property type="project" value="InterPro"/>
</dbReference>
<evidence type="ECO:0000313" key="10">
    <source>
        <dbReference type="Proteomes" id="UP000734854"/>
    </source>
</evidence>
<comment type="caution">
    <text evidence="9">The sequence shown here is derived from an EMBL/GenBank/DDBJ whole genome shotgun (WGS) entry which is preliminary data.</text>
</comment>
<dbReference type="InterPro" id="IPR036576">
    <property type="entry name" value="WRKY_dom_sf"/>
</dbReference>
<evidence type="ECO:0000313" key="9">
    <source>
        <dbReference type="EMBL" id="KAG6474074.1"/>
    </source>
</evidence>
<dbReference type="InterPro" id="IPR044810">
    <property type="entry name" value="WRKY_plant"/>
</dbReference>
<accession>A0A8J5CGC1</accession>
<sequence>MEGNPELVGVDLCCGEAKGGSPAAELLSEGSGAGNHDNDDRTREGRAGNMGKPDPGVSQFAGAIGARYKSMPPARLPIARSPCLTIPPGFSPSALLESPVFLTDMKAEPSPTTGTLNMPSIVGKTVTSGMSASTVGILNLSSGDEGNAGDSEFRSHAKVSYSPGLSSLRPLVISIFFCISSQPLGQASVLSKKELVSAPTSSVEGSKLSSFPIAKTDFSEVKLTKCSEQSAEMLQSDSNEPILEKSAEDGYNWRKYGQKHVKGSEYPRSYYKCTHPNCQMKKQIERSHDGQITEVIYKGQHDHPRPQTNRRTSTTTIMSNQDEENSTNFSSLMRAEDKSENVPCHFVQPIDPNNDTEMSPVLISEVDAANGSGQSNNCDEIVGDDDPEYKRRKMEIANADAALIGKVNHEPRVVVQTISEVDILDDGYRWRKYGQKVVKGNPNPR</sequence>
<comment type="subcellular location">
    <subcellularLocation>
        <location evidence="1">Nucleus</location>
    </subcellularLocation>
</comment>
<dbReference type="FunFam" id="2.20.25.80:FF:000006">
    <property type="entry name" value="WRKY transcription factor"/>
    <property type="match status" value="1"/>
</dbReference>
<feature type="region of interest" description="Disordered" evidence="7">
    <location>
        <begin position="21"/>
        <end position="56"/>
    </location>
</feature>
<dbReference type="PANTHER" id="PTHR31221:SF193">
    <property type="entry name" value="WRKY TRANSCRIPTION FACTOR PROTEIN 1-RELATED"/>
    <property type="match status" value="1"/>
</dbReference>
<gene>
    <name evidence="9" type="ORF">ZIOFF_067998</name>
</gene>